<dbReference type="InterPro" id="IPR008581">
    <property type="entry name" value="DUF863_pln"/>
</dbReference>
<proteinExistence type="predicted"/>
<keyword evidence="3" id="KW-1185">Reference proteome</keyword>
<feature type="compositionally biased region" description="Basic and acidic residues" evidence="1">
    <location>
        <begin position="566"/>
        <end position="587"/>
    </location>
</feature>
<protein>
    <submittedName>
        <fullName evidence="2">Uncharacterized protein</fullName>
    </submittedName>
</protein>
<feature type="compositionally biased region" description="Polar residues" evidence="1">
    <location>
        <begin position="511"/>
        <end position="534"/>
    </location>
</feature>
<name>A0A7J8XRE0_GOSAI</name>
<dbReference type="EMBL" id="JABFAA010000008">
    <property type="protein sequence ID" value="MBA0689630.1"/>
    <property type="molecule type" value="Genomic_DNA"/>
</dbReference>
<dbReference type="AlphaFoldDB" id="A0A7J8XRE0"/>
<dbReference type="Proteomes" id="UP000593577">
    <property type="component" value="Unassembled WGS sequence"/>
</dbReference>
<dbReference type="Pfam" id="PF05904">
    <property type="entry name" value="DUF863"/>
    <property type="match status" value="1"/>
</dbReference>
<comment type="caution">
    <text evidence="2">The sequence shown here is derived from an EMBL/GenBank/DDBJ whole genome shotgun (WGS) entry which is preliminary data.</text>
</comment>
<reference evidence="2 3" key="1">
    <citation type="journal article" date="2019" name="Genome Biol. Evol.">
        <title>Insights into the evolution of the New World diploid cottons (Gossypium, subgenus Houzingenia) based on genome sequencing.</title>
        <authorList>
            <person name="Grover C.E."/>
            <person name="Arick M.A. 2nd"/>
            <person name="Thrash A."/>
            <person name="Conover J.L."/>
            <person name="Sanders W.S."/>
            <person name="Peterson D.G."/>
            <person name="Frelichowski J.E."/>
            <person name="Scheffler J.A."/>
            <person name="Scheffler B.E."/>
            <person name="Wendel J.F."/>
        </authorList>
    </citation>
    <scope>NUCLEOTIDE SEQUENCE [LARGE SCALE GENOMIC DNA]</scope>
    <source>
        <strain evidence="2">185</strain>
        <tissue evidence="2">Leaf</tissue>
    </source>
</reference>
<accession>A0A7J8XRE0</accession>
<sequence length="749" mass="84787">MYLFHSSEEKMLMLGDFDLNSVQRYTDSLKDIFKLTMLDQEIIFRNQVHELHRLYSVQKTLMKDLNLQEHETYNLWKENDQSWSQETRLPADSIPMVIEATVFSTVRKLTSKDAKLGSRVSSSQKLLGEWKGNNYHKFQRGPFDLQLLPDQYTNLGDDNLPNKRKVGDHLKEAIYVNSQQDANFSDPLDLRLSLSLGVATGKKEDTRRSWYGKNSNTCPRIVIDLEESNERTSDEEVKHPPSDFVAKVAGSGGKHDSEVTVISNPFTSRSMKKELCCGIAESSSFVMDSKCCIDWSCSDQGSKRLDNMAHENFLTRKQQFKSYGVGHLDLNEVQLGDSSCHLNDAIAAHPSTTSLSGDFSELVSRSRKTLCPTAFGIKEIKEFNNNNFEMLQQEDGVKLALMNSNSKDRRKDVQVRNSELNGKNECETSFVGLACITSAQTNLSHELGSHHSNTQNGRDVLMPELQTDPAHGLNTARAVAMQVNCKKTEKGGTLLCSDKTQIIIEDEHPDQSPTSGKSSCISDNDSSPVRTMQSRIEPYDSNLPASDQFSGTHERSQVVETFSSELDQRSSDSNEMKHECNNNREESAEVDDLLQTAAESLIHLSLENPAFHHESSTKTESNELENEDKGHRRCTSDYFELMTLQLTESSVDVYSVASKPFEVSELEGKDFSIKLRRGRRLKDFQRDILPGLACLSRHEIREDVNILEGVLRSREYKRMRAKMGNGESWCTPMRGKRSRLTYVGRKSFR</sequence>
<dbReference type="PANTHER" id="PTHR33167">
    <property type="entry name" value="TRANSCRIPTION FACTOR, PUTATIVE (DUF863)-RELATED"/>
    <property type="match status" value="1"/>
</dbReference>
<organism evidence="2 3">
    <name type="scientific">Gossypium aridum</name>
    <name type="common">American cotton</name>
    <name type="synonym">Erioxylum aridum</name>
    <dbReference type="NCBI Taxonomy" id="34290"/>
    <lineage>
        <taxon>Eukaryota</taxon>
        <taxon>Viridiplantae</taxon>
        <taxon>Streptophyta</taxon>
        <taxon>Embryophyta</taxon>
        <taxon>Tracheophyta</taxon>
        <taxon>Spermatophyta</taxon>
        <taxon>Magnoliopsida</taxon>
        <taxon>eudicotyledons</taxon>
        <taxon>Gunneridae</taxon>
        <taxon>Pentapetalae</taxon>
        <taxon>rosids</taxon>
        <taxon>malvids</taxon>
        <taxon>Malvales</taxon>
        <taxon>Malvaceae</taxon>
        <taxon>Malvoideae</taxon>
        <taxon>Gossypium</taxon>
    </lineage>
</organism>
<dbReference type="PANTHER" id="PTHR33167:SF29">
    <property type="entry name" value="T28K15.14 PROTEIN"/>
    <property type="match status" value="1"/>
</dbReference>
<feature type="compositionally biased region" description="Basic and acidic residues" evidence="1">
    <location>
        <begin position="610"/>
        <end position="621"/>
    </location>
</feature>
<evidence type="ECO:0000313" key="2">
    <source>
        <dbReference type="EMBL" id="MBA0689630.1"/>
    </source>
</evidence>
<gene>
    <name evidence="2" type="ORF">Goari_007349</name>
</gene>
<feature type="region of interest" description="Disordered" evidence="1">
    <location>
        <begin position="610"/>
        <end position="630"/>
    </location>
</feature>
<evidence type="ECO:0000256" key="1">
    <source>
        <dbReference type="SAM" id="MobiDB-lite"/>
    </source>
</evidence>
<evidence type="ECO:0000313" key="3">
    <source>
        <dbReference type="Proteomes" id="UP000593577"/>
    </source>
</evidence>
<feature type="region of interest" description="Disordered" evidence="1">
    <location>
        <begin position="507"/>
        <end position="588"/>
    </location>
</feature>